<sequence length="24" mass="2769">MASDQYSLENVKEKVSCMPENLPR</sequence>
<organism evidence="2">
    <name type="scientific">Rhizophora mucronata</name>
    <name type="common">Asiatic mangrove</name>
    <dbReference type="NCBI Taxonomy" id="61149"/>
    <lineage>
        <taxon>Eukaryota</taxon>
        <taxon>Viridiplantae</taxon>
        <taxon>Streptophyta</taxon>
        <taxon>Embryophyta</taxon>
        <taxon>Tracheophyta</taxon>
        <taxon>Spermatophyta</taxon>
        <taxon>Magnoliopsida</taxon>
        <taxon>eudicotyledons</taxon>
        <taxon>Gunneridae</taxon>
        <taxon>Pentapetalae</taxon>
        <taxon>rosids</taxon>
        <taxon>fabids</taxon>
        <taxon>Malpighiales</taxon>
        <taxon>Rhizophoraceae</taxon>
        <taxon>Rhizophora</taxon>
    </lineage>
</organism>
<evidence type="ECO:0000256" key="1">
    <source>
        <dbReference type="SAM" id="MobiDB-lite"/>
    </source>
</evidence>
<reference evidence="2" key="1">
    <citation type="submission" date="2018-02" db="EMBL/GenBank/DDBJ databases">
        <title>Rhizophora mucronata_Transcriptome.</title>
        <authorList>
            <person name="Meera S.P."/>
            <person name="Sreeshan A."/>
            <person name="Augustine A."/>
        </authorList>
    </citation>
    <scope>NUCLEOTIDE SEQUENCE</scope>
    <source>
        <tissue evidence="2">Leaf</tissue>
    </source>
</reference>
<proteinExistence type="predicted"/>
<accession>A0A2P2PBE5</accession>
<feature type="region of interest" description="Disordered" evidence="1">
    <location>
        <begin position="1"/>
        <end position="24"/>
    </location>
</feature>
<name>A0A2P2PBE5_RHIMU</name>
<evidence type="ECO:0000313" key="2">
    <source>
        <dbReference type="EMBL" id="MBX51993.1"/>
    </source>
</evidence>
<dbReference type="AlphaFoldDB" id="A0A2P2PBE5"/>
<dbReference type="EMBL" id="GGEC01071509">
    <property type="protein sequence ID" value="MBX51993.1"/>
    <property type="molecule type" value="Transcribed_RNA"/>
</dbReference>
<protein>
    <submittedName>
        <fullName evidence="2">Uncharacterized protein</fullName>
    </submittedName>
</protein>